<reference evidence="4 5" key="1">
    <citation type="journal article" date="2012" name="Appl. Environ. Microbiol.">
        <title>Draft genome sequence of a psychrotolerant sulfur-oxidizing bacterium, Sulfuricella denitrificans skB26, and proteomic insights into cold adaptation.</title>
        <authorList>
            <person name="Watanabe T."/>
            <person name="Kojima H."/>
            <person name="Fukui M."/>
        </authorList>
    </citation>
    <scope>NUCLEOTIDE SEQUENCE [LARGE SCALE GENOMIC DNA]</scope>
    <source>
        <strain evidence="5">skB26</strain>
    </source>
</reference>
<accession>S6AGY9</accession>
<evidence type="ECO:0000313" key="5">
    <source>
        <dbReference type="Proteomes" id="UP000015559"/>
    </source>
</evidence>
<keyword evidence="5" id="KW-1185">Reference proteome</keyword>
<dbReference type="STRING" id="1163617.SCD_n01498"/>
<dbReference type="eggNOG" id="COG2938">
    <property type="taxonomic scope" value="Bacteria"/>
</dbReference>
<evidence type="ECO:0000256" key="1">
    <source>
        <dbReference type="ARBA" id="ARBA00008571"/>
    </source>
</evidence>
<evidence type="ECO:0000256" key="3">
    <source>
        <dbReference type="ARBA" id="ARBA00023186"/>
    </source>
</evidence>
<protein>
    <recommendedName>
        <fullName evidence="2">FAD assembly factor SdhE</fullName>
    </recommendedName>
</protein>
<gene>
    <name evidence="4" type="ORF">SCD_n01498</name>
</gene>
<evidence type="ECO:0000256" key="2">
    <source>
        <dbReference type="ARBA" id="ARBA00019418"/>
    </source>
</evidence>
<dbReference type="SUPFAM" id="SSF109910">
    <property type="entry name" value="YgfY-like"/>
    <property type="match status" value="1"/>
</dbReference>
<keyword evidence="3" id="KW-0143">Chaperone</keyword>
<comment type="similarity">
    <text evidence="1">Belongs to the SdhE FAD assembly factor family.</text>
</comment>
<evidence type="ECO:0000313" key="4">
    <source>
        <dbReference type="EMBL" id="BAN35321.1"/>
    </source>
</evidence>
<dbReference type="Proteomes" id="UP000015559">
    <property type="component" value="Chromosome"/>
</dbReference>
<dbReference type="Gene3D" id="1.10.150.250">
    <property type="entry name" value="Flavinator of succinate dehydrogenase"/>
    <property type="match status" value="1"/>
</dbReference>
<dbReference type="InterPro" id="IPR036714">
    <property type="entry name" value="SDH_sf"/>
</dbReference>
<dbReference type="AlphaFoldDB" id="S6AGY9"/>
<dbReference type="InterPro" id="IPR005631">
    <property type="entry name" value="SDH"/>
</dbReference>
<organism evidence="4 5">
    <name type="scientific">Sulfuricella denitrificans (strain DSM 22764 / NBRC 105220 / skB26)</name>
    <dbReference type="NCBI Taxonomy" id="1163617"/>
    <lineage>
        <taxon>Bacteria</taxon>
        <taxon>Pseudomonadati</taxon>
        <taxon>Pseudomonadota</taxon>
        <taxon>Betaproteobacteria</taxon>
        <taxon>Nitrosomonadales</taxon>
        <taxon>Sulfuricellaceae</taxon>
        <taxon>Sulfuricella</taxon>
    </lineage>
</organism>
<dbReference type="KEGG" id="sdr:SCD_n01498"/>
<name>S6AGY9_SULDS</name>
<proteinExistence type="inferred from homology"/>
<dbReference type="EMBL" id="AP013066">
    <property type="protein sequence ID" value="BAN35321.1"/>
    <property type="molecule type" value="Genomic_DNA"/>
</dbReference>
<dbReference type="Pfam" id="PF03937">
    <property type="entry name" value="Sdh5"/>
    <property type="match status" value="1"/>
</dbReference>
<dbReference type="HOGENOM" id="CLU_103054_2_3_4"/>
<sequence>MLELDIVLARFMAQNFNRLTLQEVDAFKELLAYSDPDLWGLIQGGEIGVDDNERRVLLLLRQY</sequence>